<gene>
    <name evidence="2" type="ORF">U9M48_009090</name>
</gene>
<evidence type="ECO:0000313" key="3">
    <source>
        <dbReference type="Proteomes" id="UP001341281"/>
    </source>
</evidence>
<proteinExistence type="predicted"/>
<feature type="non-terminal residue" evidence="2">
    <location>
        <position position="1"/>
    </location>
</feature>
<feature type="compositionally biased region" description="Basic residues" evidence="1">
    <location>
        <begin position="109"/>
        <end position="119"/>
    </location>
</feature>
<dbReference type="EMBL" id="CP144746">
    <property type="protein sequence ID" value="WVZ58864.1"/>
    <property type="molecule type" value="Genomic_DNA"/>
</dbReference>
<reference evidence="2 3" key="1">
    <citation type="submission" date="2024-02" db="EMBL/GenBank/DDBJ databases">
        <title>High-quality chromosome-scale genome assembly of Pensacola bahiagrass (Paspalum notatum Flugge var. saurae).</title>
        <authorList>
            <person name="Vega J.M."/>
            <person name="Podio M."/>
            <person name="Orjuela J."/>
            <person name="Siena L.A."/>
            <person name="Pessino S.C."/>
            <person name="Combes M.C."/>
            <person name="Mariac C."/>
            <person name="Albertini E."/>
            <person name="Pupilli F."/>
            <person name="Ortiz J.P.A."/>
            <person name="Leblanc O."/>
        </authorList>
    </citation>
    <scope>NUCLEOTIDE SEQUENCE [LARGE SCALE GENOMIC DNA]</scope>
    <source>
        <strain evidence="2">R1</strain>
        <tissue evidence="2">Leaf</tissue>
    </source>
</reference>
<keyword evidence="3" id="KW-1185">Reference proteome</keyword>
<feature type="compositionally biased region" description="Basic residues" evidence="1">
    <location>
        <begin position="19"/>
        <end position="28"/>
    </location>
</feature>
<evidence type="ECO:0000256" key="1">
    <source>
        <dbReference type="SAM" id="MobiDB-lite"/>
    </source>
</evidence>
<feature type="region of interest" description="Disordered" evidence="1">
    <location>
        <begin position="1"/>
        <end position="97"/>
    </location>
</feature>
<feature type="compositionally biased region" description="Low complexity" evidence="1">
    <location>
        <begin position="1"/>
        <end position="14"/>
    </location>
</feature>
<name>A0AAQ3SQW1_PASNO</name>
<organism evidence="2 3">
    <name type="scientific">Paspalum notatum var. saurae</name>
    <dbReference type="NCBI Taxonomy" id="547442"/>
    <lineage>
        <taxon>Eukaryota</taxon>
        <taxon>Viridiplantae</taxon>
        <taxon>Streptophyta</taxon>
        <taxon>Embryophyta</taxon>
        <taxon>Tracheophyta</taxon>
        <taxon>Spermatophyta</taxon>
        <taxon>Magnoliopsida</taxon>
        <taxon>Liliopsida</taxon>
        <taxon>Poales</taxon>
        <taxon>Poaceae</taxon>
        <taxon>PACMAD clade</taxon>
        <taxon>Panicoideae</taxon>
        <taxon>Andropogonodae</taxon>
        <taxon>Paspaleae</taxon>
        <taxon>Paspalinae</taxon>
        <taxon>Paspalum</taxon>
    </lineage>
</organism>
<evidence type="ECO:0000313" key="2">
    <source>
        <dbReference type="EMBL" id="WVZ58864.1"/>
    </source>
</evidence>
<sequence>GLATPCPRRSQPPESSRRSISRGRRARQIRPSPAPPQLLHCASRLPRAPRPLHHRALRSGPPISPPSPSPSSRPDPRDGRPPPLPNTRARDPHPRTHPAAATRLRHLPARPAHPSHHPPTRAPPPLGPRAATTVTAHSRLRCRAPTLIPHPHASVAPPCPRRSQPSLLALPLTHASARTMLMPPCPPLPWRRWMKRGFRDPSLGSTCGRD</sequence>
<feature type="region of interest" description="Disordered" evidence="1">
    <location>
        <begin position="109"/>
        <end position="131"/>
    </location>
</feature>
<protein>
    <submittedName>
        <fullName evidence="2">Uncharacterized protein</fullName>
    </submittedName>
</protein>
<accession>A0AAQ3SQW1</accession>
<feature type="compositionally biased region" description="Pro residues" evidence="1">
    <location>
        <begin position="62"/>
        <end position="73"/>
    </location>
</feature>
<dbReference type="Proteomes" id="UP001341281">
    <property type="component" value="Chromosome 02"/>
</dbReference>
<dbReference type="AlphaFoldDB" id="A0AAQ3SQW1"/>